<dbReference type="EMBL" id="JBHSFG010000029">
    <property type="protein sequence ID" value="MFC4466701.1"/>
    <property type="molecule type" value="Genomic_DNA"/>
</dbReference>
<gene>
    <name evidence="1" type="ORF">ACFPH6_19575</name>
</gene>
<proteinExistence type="predicted"/>
<comment type="caution">
    <text evidence="1">The sequence shown here is derived from an EMBL/GenBank/DDBJ whole genome shotgun (WGS) entry which is preliminary data.</text>
</comment>
<evidence type="ECO:0000313" key="2">
    <source>
        <dbReference type="Proteomes" id="UP001596012"/>
    </source>
</evidence>
<organism evidence="1 2">
    <name type="scientific">Streptomyces xiangluensis</name>
    <dbReference type="NCBI Taxonomy" id="2665720"/>
    <lineage>
        <taxon>Bacteria</taxon>
        <taxon>Bacillati</taxon>
        <taxon>Actinomycetota</taxon>
        <taxon>Actinomycetes</taxon>
        <taxon>Kitasatosporales</taxon>
        <taxon>Streptomycetaceae</taxon>
        <taxon>Streptomyces</taxon>
    </lineage>
</organism>
<evidence type="ECO:0000313" key="1">
    <source>
        <dbReference type="EMBL" id="MFC4466701.1"/>
    </source>
</evidence>
<accession>A0ABV8YQZ5</accession>
<dbReference type="Proteomes" id="UP001596012">
    <property type="component" value="Unassembled WGS sequence"/>
</dbReference>
<protein>
    <recommendedName>
        <fullName evidence="3">Homeodomain-like domain-containing protein</fullName>
    </recommendedName>
</protein>
<evidence type="ECO:0008006" key="3">
    <source>
        <dbReference type="Google" id="ProtNLM"/>
    </source>
</evidence>
<sequence>MSATPVRRKVDALLALAGGKSQRKVAEEVGVNPATIRAWNRDPVFAAELVRMKEVVVQRPLIPEAVFAAMDEAAGRLAPGGSAAGVVTVRIPAGASPRRRRQLVARAVARVLEASEGDGRG</sequence>
<name>A0ABV8YQZ5_9ACTN</name>
<keyword evidence="2" id="KW-1185">Reference proteome</keyword>
<reference evidence="2" key="1">
    <citation type="journal article" date="2019" name="Int. J. Syst. Evol. Microbiol.">
        <title>The Global Catalogue of Microorganisms (GCM) 10K type strain sequencing project: providing services to taxonomists for standard genome sequencing and annotation.</title>
        <authorList>
            <consortium name="The Broad Institute Genomics Platform"/>
            <consortium name="The Broad Institute Genome Sequencing Center for Infectious Disease"/>
            <person name="Wu L."/>
            <person name="Ma J."/>
        </authorList>
    </citation>
    <scope>NUCLEOTIDE SEQUENCE [LARGE SCALE GENOMIC DNA]</scope>
    <source>
        <strain evidence="2">DT43</strain>
    </source>
</reference>
<dbReference type="Gene3D" id="1.10.10.60">
    <property type="entry name" value="Homeodomain-like"/>
    <property type="match status" value="1"/>
</dbReference>
<dbReference type="RefSeq" id="WP_386343336.1">
    <property type="nucleotide sequence ID" value="NZ_JBHSFG010000029.1"/>
</dbReference>